<evidence type="ECO:0000256" key="3">
    <source>
        <dbReference type="RuleBase" id="RU000363"/>
    </source>
</evidence>
<dbReference type="CDD" id="cd05374">
    <property type="entry name" value="17beta-HSD-like_SDR_c"/>
    <property type="match status" value="1"/>
</dbReference>
<dbReference type="InterPro" id="IPR057326">
    <property type="entry name" value="KR_dom"/>
</dbReference>
<evidence type="ECO:0000259" key="4">
    <source>
        <dbReference type="SMART" id="SM00822"/>
    </source>
</evidence>
<dbReference type="EMBL" id="CAUYUE010000002">
    <property type="protein sequence ID" value="CAK0745896.1"/>
    <property type="molecule type" value="Genomic_DNA"/>
</dbReference>
<dbReference type="SMART" id="SM00822">
    <property type="entry name" value="PKS_KR"/>
    <property type="match status" value="1"/>
</dbReference>
<keyword evidence="6" id="KW-1185">Reference proteome</keyword>
<dbReference type="AlphaFoldDB" id="A0AAV1HY51"/>
<feature type="domain" description="Ketoreductase" evidence="4">
    <location>
        <begin position="4"/>
        <end position="184"/>
    </location>
</feature>
<comment type="similarity">
    <text evidence="1 3">Belongs to the short-chain dehydrogenases/reductases (SDR) family.</text>
</comment>
<proteinExistence type="inferred from homology"/>
<dbReference type="InterPro" id="IPR036291">
    <property type="entry name" value="NAD(P)-bd_dom_sf"/>
</dbReference>
<dbReference type="SUPFAM" id="SSF51735">
    <property type="entry name" value="NAD(P)-binding Rossmann-fold domains"/>
    <property type="match status" value="1"/>
</dbReference>
<dbReference type="InterPro" id="IPR020904">
    <property type="entry name" value="Sc_DH/Rdtase_CS"/>
</dbReference>
<evidence type="ECO:0000256" key="2">
    <source>
        <dbReference type="ARBA" id="ARBA00023002"/>
    </source>
</evidence>
<dbReference type="PRINTS" id="PR00081">
    <property type="entry name" value="GDHRDH"/>
</dbReference>
<sequence>MSPKIVLITGASSGIGLALAELLARSKEYTVIATARKPEVIKGKAEAGNFHVKQLDVTDEASVRKCIAETIKEFGRLDVLVNNAGFGTRKNVEQMDVKEHQALFDTNYFGVVRMLKETLPHMRAARKGQVIVVTSLVGFKGFAFTDAYTASKFALEGLCESLAPPLATFGIGLSLVEPGPVSTPFMENIPKNAEKAAAAHEEAKGELDEVTALRDAYWESAMKRMFNVEGISQTAEQVADMLKEAIDDAKPHLRYQTSDYVRSEAAKKLVDPTGDAQVEEALEMLKSA</sequence>
<reference evidence="5 6" key="1">
    <citation type="submission" date="2023-10" db="EMBL/GenBank/DDBJ databases">
        <authorList>
            <person name="Maclean D."/>
            <person name="Macfadyen A."/>
        </authorList>
    </citation>
    <scope>NUCLEOTIDE SEQUENCE [LARGE SCALE GENOMIC DNA]</scope>
</reference>
<dbReference type="GO" id="GO:0016491">
    <property type="term" value="F:oxidoreductase activity"/>
    <property type="evidence" value="ECO:0007669"/>
    <property type="project" value="UniProtKB-KW"/>
</dbReference>
<evidence type="ECO:0000256" key="1">
    <source>
        <dbReference type="ARBA" id="ARBA00006484"/>
    </source>
</evidence>
<name>A0AAV1HY51_9CHLO</name>
<dbReference type="Proteomes" id="UP001314263">
    <property type="component" value="Unassembled WGS sequence"/>
</dbReference>
<comment type="caution">
    <text evidence="5">The sequence shown here is derived from an EMBL/GenBank/DDBJ whole genome shotgun (WGS) entry which is preliminary data.</text>
</comment>
<dbReference type="PANTHER" id="PTHR43391">
    <property type="entry name" value="RETINOL DEHYDROGENASE-RELATED"/>
    <property type="match status" value="1"/>
</dbReference>
<dbReference type="Pfam" id="PF00106">
    <property type="entry name" value="adh_short"/>
    <property type="match status" value="1"/>
</dbReference>
<dbReference type="PROSITE" id="PS00061">
    <property type="entry name" value="ADH_SHORT"/>
    <property type="match status" value="1"/>
</dbReference>
<organism evidence="5 6">
    <name type="scientific">Coccomyxa viridis</name>
    <dbReference type="NCBI Taxonomy" id="1274662"/>
    <lineage>
        <taxon>Eukaryota</taxon>
        <taxon>Viridiplantae</taxon>
        <taxon>Chlorophyta</taxon>
        <taxon>core chlorophytes</taxon>
        <taxon>Trebouxiophyceae</taxon>
        <taxon>Trebouxiophyceae incertae sedis</taxon>
        <taxon>Coccomyxaceae</taxon>
        <taxon>Coccomyxa</taxon>
    </lineage>
</organism>
<accession>A0AAV1HY51</accession>
<evidence type="ECO:0000313" key="6">
    <source>
        <dbReference type="Proteomes" id="UP001314263"/>
    </source>
</evidence>
<dbReference type="InterPro" id="IPR002347">
    <property type="entry name" value="SDR_fam"/>
</dbReference>
<evidence type="ECO:0000313" key="5">
    <source>
        <dbReference type="EMBL" id="CAK0745896.1"/>
    </source>
</evidence>
<dbReference type="Gene3D" id="3.40.50.720">
    <property type="entry name" value="NAD(P)-binding Rossmann-like Domain"/>
    <property type="match status" value="1"/>
</dbReference>
<protein>
    <recommendedName>
        <fullName evidence="4">Ketoreductase domain-containing protein</fullName>
    </recommendedName>
</protein>
<dbReference type="GO" id="GO:0005829">
    <property type="term" value="C:cytosol"/>
    <property type="evidence" value="ECO:0007669"/>
    <property type="project" value="TreeGrafter"/>
</dbReference>
<dbReference type="PANTHER" id="PTHR43391:SF86">
    <property type="entry name" value="SHORT-CHAIN DEHYDROGENASE_REDUCTASE FAMILY PROTEIN"/>
    <property type="match status" value="1"/>
</dbReference>
<gene>
    <name evidence="5" type="ORF">CVIRNUC_001653</name>
</gene>
<dbReference type="PRINTS" id="PR00080">
    <property type="entry name" value="SDRFAMILY"/>
</dbReference>
<keyword evidence="2" id="KW-0560">Oxidoreductase</keyword>